<proteinExistence type="predicted"/>
<dbReference type="InterPro" id="IPR008763">
    <property type="entry name" value="Peptidase_S55"/>
</dbReference>
<sequence>MDFQSENPFQEASMKPVNKVVSIVSGKRDYLAGIQNRILFTLLLIMAALLIPFRAAESASSFPDDKIIPLSEIRPGMKGIGLTVITGVSVESFDVEVLGVLKNSKLNESLVISGNSILVRVDGPVIQKAGGIAAGMSGSPIYIDGRLVGGLSSGWVMTDHTVGLVTPMEDMLQILHEGRLSYQGSVPDSSGESAPGSTSYTSGTVAPSRVTPKSSASPPSALPSSISPSSAVPSSDAPPVKPLPSNGPPVSKPEKKSAPPLGRYVPVQPIQWNDTFIREIIVSPQRGVTSFSTMASRGSDSDVSGQCGANISFPEIGEGVTLFFRSVASPVMMTGLTSRGISILNSNPALSAVAALPNVLPAAPSSHEKVELRPGSAVAVLLARGDINMTTLGTLTYIRNGDFIAFSHSFLKKGLVDFFFAPAHIYHCFSSVDMPFKVGAPLENVGAVTQDRDQCITGRLGQAPASIPLTMDIRDLDTGASRNFRVDIVRDQELLPTILMTVLVQASESVINRTGRGSAMIQFTVIGRTVNGTHKITRDEAIWSGDDVVGRGVEPLLKAVDSLLNNEFSLFVISEIVFSMKVTTDRLITSIRKVEAPAQDAVPGGELLVRIQVKPFRQNERILTKRIFIPSDFKAGEYTLVARAGVSSDSDAQDGRFQAGEDVEDFVGLMEQMTTSPSSSDVVLELLSPQDSEPSKSRKRWEKPWVGATLNMGRVVEGSRETSFQIREN</sequence>
<dbReference type="PROSITE" id="PS51494">
    <property type="entry name" value="SPOIVB"/>
    <property type="match status" value="1"/>
</dbReference>
<dbReference type="EMBL" id="PGXC01000001">
    <property type="protein sequence ID" value="PKK92018.1"/>
    <property type="molecule type" value="Genomic_DNA"/>
</dbReference>
<protein>
    <recommendedName>
        <fullName evidence="2">Peptidase S55 domain-containing protein</fullName>
    </recommendedName>
</protein>
<dbReference type="Proteomes" id="UP000233256">
    <property type="component" value="Unassembled WGS sequence"/>
</dbReference>
<feature type="compositionally biased region" description="Low complexity" evidence="1">
    <location>
        <begin position="212"/>
        <end position="238"/>
    </location>
</feature>
<feature type="compositionally biased region" description="Polar residues" evidence="1">
    <location>
        <begin position="182"/>
        <end position="205"/>
    </location>
</feature>
<feature type="domain" description="Peptidase S55" evidence="2">
    <location>
        <begin position="1"/>
        <end position="187"/>
    </location>
</feature>
<evidence type="ECO:0000259" key="2">
    <source>
        <dbReference type="PROSITE" id="PS51494"/>
    </source>
</evidence>
<accession>A0A2N1PUM3</accession>
<evidence type="ECO:0000313" key="4">
    <source>
        <dbReference type="Proteomes" id="UP000233256"/>
    </source>
</evidence>
<comment type="caution">
    <text evidence="3">The sequence shown here is derived from an EMBL/GenBank/DDBJ whole genome shotgun (WGS) entry which is preliminary data.</text>
</comment>
<dbReference type="Pfam" id="PF05580">
    <property type="entry name" value="Peptidase_S55"/>
    <property type="match status" value="1"/>
</dbReference>
<evidence type="ECO:0000256" key="1">
    <source>
        <dbReference type="SAM" id="MobiDB-lite"/>
    </source>
</evidence>
<organism evidence="3 4">
    <name type="scientific">Candidatus Wallbacteria bacterium HGW-Wallbacteria-1</name>
    <dbReference type="NCBI Taxonomy" id="2013854"/>
    <lineage>
        <taxon>Bacteria</taxon>
        <taxon>Candidatus Walliibacteriota</taxon>
    </lineage>
</organism>
<feature type="compositionally biased region" description="Pro residues" evidence="1">
    <location>
        <begin position="239"/>
        <end position="251"/>
    </location>
</feature>
<evidence type="ECO:0000313" key="3">
    <source>
        <dbReference type="EMBL" id="PKK92018.1"/>
    </source>
</evidence>
<gene>
    <name evidence="3" type="ORF">CVV64_00970</name>
</gene>
<dbReference type="AlphaFoldDB" id="A0A2N1PUM3"/>
<feature type="region of interest" description="Disordered" evidence="1">
    <location>
        <begin position="182"/>
        <end position="262"/>
    </location>
</feature>
<reference evidence="3 4" key="1">
    <citation type="journal article" date="2017" name="ISME J.">
        <title>Potential for microbial H2 and metal transformations associated with novel bacteria and archaea in deep terrestrial subsurface sediments.</title>
        <authorList>
            <person name="Hernsdorf A.W."/>
            <person name="Amano Y."/>
            <person name="Miyakawa K."/>
            <person name="Ise K."/>
            <person name="Suzuki Y."/>
            <person name="Anantharaman K."/>
            <person name="Probst A."/>
            <person name="Burstein D."/>
            <person name="Thomas B.C."/>
            <person name="Banfield J.F."/>
        </authorList>
    </citation>
    <scope>NUCLEOTIDE SEQUENCE [LARGE SCALE GENOMIC DNA]</scope>
    <source>
        <strain evidence="3">HGW-Wallbacteria-1</strain>
    </source>
</reference>
<name>A0A2N1PUM3_9BACT</name>